<dbReference type="InterPro" id="IPR050833">
    <property type="entry name" value="Poly_Biosynth_Transport"/>
</dbReference>
<dbReference type="GO" id="GO:0005886">
    <property type="term" value="C:plasma membrane"/>
    <property type="evidence" value="ECO:0007669"/>
    <property type="project" value="UniProtKB-SubCell"/>
</dbReference>
<evidence type="ECO:0000256" key="4">
    <source>
        <dbReference type="ARBA" id="ARBA00022989"/>
    </source>
</evidence>
<feature type="transmembrane region" description="Helical" evidence="6">
    <location>
        <begin position="355"/>
        <end position="373"/>
    </location>
</feature>
<dbReference type="Pfam" id="PF01943">
    <property type="entry name" value="Polysacc_synt"/>
    <property type="match status" value="1"/>
</dbReference>
<gene>
    <name evidence="7" type="primary">wzx</name>
</gene>
<evidence type="ECO:0000256" key="2">
    <source>
        <dbReference type="ARBA" id="ARBA00022475"/>
    </source>
</evidence>
<organism evidence="7">
    <name type="scientific">Vibrio parahaemolyticus</name>
    <dbReference type="NCBI Taxonomy" id="670"/>
    <lineage>
        <taxon>Bacteria</taxon>
        <taxon>Pseudomonadati</taxon>
        <taxon>Pseudomonadota</taxon>
        <taxon>Gammaproteobacteria</taxon>
        <taxon>Vibrionales</taxon>
        <taxon>Vibrionaceae</taxon>
        <taxon>Vibrio</taxon>
    </lineage>
</organism>
<reference evidence="7" key="1">
    <citation type="journal article" date="2019" name="Int. J. Food Microbiol.">
        <title>Developing a novel molecular serotyping system based on capsular polysaccharide synthesis gene clusters of Vibrio parahaemolyticus.</title>
        <authorList>
            <person name="Pang Y."/>
            <person name="Guo X."/>
            <person name="Tian X."/>
            <person name="Liu F."/>
            <person name="Wang L."/>
            <person name="Wu J."/>
            <person name="Zhang S."/>
            <person name="Li S."/>
            <person name="Liu B."/>
        </authorList>
    </citation>
    <scope>NUCLEOTIDE SEQUENCE</scope>
    <source>
        <strain evidence="7">G3583</strain>
    </source>
</reference>
<dbReference type="PANTHER" id="PTHR30250">
    <property type="entry name" value="PST FAMILY PREDICTED COLANIC ACID TRANSPORTER"/>
    <property type="match status" value="1"/>
</dbReference>
<dbReference type="InterPro" id="IPR002797">
    <property type="entry name" value="Polysacc_synth"/>
</dbReference>
<evidence type="ECO:0000256" key="5">
    <source>
        <dbReference type="ARBA" id="ARBA00023136"/>
    </source>
</evidence>
<feature type="transmembrane region" description="Helical" evidence="6">
    <location>
        <begin position="109"/>
        <end position="131"/>
    </location>
</feature>
<sequence length="415" mass="47004">MKELIGKLFSTTFVKLYSLSLGFVIMFYTLNVLGVEERGEIAIVLSWSSTLFTALYLSLGQIAYRRIKDNALELNTVCSSLLIFILLVTMCLVVIVPICYALFIPSGRVSLLLLYFSCFSVPFLMLEQYFLSLNLVGNNIKKINVILLTSKTISFVIIIFFSNVFSLSVSLVVFSITFANIISGLWFFIDFKKRNKFTFVFSKVNLFSILKEGAGFHIFNALGFILYTNGVLLLSPWFISKFDYGIVDVSLKIVSIYTVVGMAFQTVIMGFFGKEKLREAWGNFNKILALYFISFLIIILTSFFVLKPVLSLLINENSELISGFVLELLPYLALMVTSTFVPSLFVIFGWYRYSAFYNIILAFITLSSLIFFMSNQGMLGIISSLKVTYCTMGVLFVFVYCKARREVLLTKIEGA</sequence>
<comment type="subcellular location">
    <subcellularLocation>
        <location evidence="1">Cell membrane</location>
        <topology evidence="1">Multi-pass membrane protein</topology>
    </subcellularLocation>
</comment>
<evidence type="ECO:0000256" key="3">
    <source>
        <dbReference type="ARBA" id="ARBA00022692"/>
    </source>
</evidence>
<evidence type="ECO:0000313" key="7">
    <source>
        <dbReference type="EMBL" id="QFF90375.1"/>
    </source>
</evidence>
<feature type="transmembrane region" description="Helical" evidence="6">
    <location>
        <begin position="251"/>
        <end position="272"/>
    </location>
</feature>
<feature type="transmembrane region" description="Helical" evidence="6">
    <location>
        <begin position="328"/>
        <end position="348"/>
    </location>
</feature>
<keyword evidence="2" id="KW-1003">Cell membrane</keyword>
<proteinExistence type="predicted"/>
<evidence type="ECO:0000256" key="6">
    <source>
        <dbReference type="SAM" id="Phobius"/>
    </source>
</evidence>
<keyword evidence="3 6" id="KW-0812">Transmembrane</keyword>
<dbReference type="PANTHER" id="PTHR30250:SF11">
    <property type="entry name" value="O-ANTIGEN TRANSPORTER-RELATED"/>
    <property type="match status" value="1"/>
</dbReference>
<dbReference type="AlphaFoldDB" id="A0A5P5X576"/>
<feature type="transmembrane region" description="Helical" evidence="6">
    <location>
        <begin position="143"/>
        <end position="161"/>
    </location>
</feature>
<accession>A0A5P5X576</accession>
<feature type="transmembrane region" description="Helical" evidence="6">
    <location>
        <begin position="41"/>
        <end position="59"/>
    </location>
</feature>
<dbReference type="EMBL" id="MK473644">
    <property type="protein sequence ID" value="QFF90375.1"/>
    <property type="molecule type" value="Genomic_DNA"/>
</dbReference>
<feature type="transmembrane region" description="Helical" evidence="6">
    <location>
        <begin position="80"/>
        <end position="103"/>
    </location>
</feature>
<keyword evidence="5 6" id="KW-0472">Membrane</keyword>
<evidence type="ECO:0000256" key="1">
    <source>
        <dbReference type="ARBA" id="ARBA00004651"/>
    </source>
</evidence>
<feature type="transmembrane region" description="Helical" evidence="6">
    <location>
        <begin position="167"/>
        <end position="189"/>
    </location>
</feature>
<keyword evidence="4 6" id="KW-1133">Transmembrane helix</keyword>
<feature type="transmembrane region" description="Helical" evidence="6">
    <location>
        <begin position="218"/>
        <end position="239"/>
    </location>
</feature>
<feature type="transmembrane region" description="Helical" evidence="6">
    <location>
        <begin position="379"/>
        <end position="401"/>
    </location>
</feature>
<name>A0A5P5X576_VIBPH</name>
<dbReference type="RefSeq" id="WP_062851628.1">
    <property type="nucleotide sequence ID" value="NZ_CP047985.1"/>
</dbReference>
<protein>
    <submittedName>
        <fullName evidence="7">Polysaccharide biosynthesis protein</fullName>
    </submittedName>
</protein>
<feature type="transmembrane region" description="Helical" evidence="6">
    <location>
        <begin position="12"/>
        <end position="35"/>
    </location>
</feature>
<feature type="transmembrane region" description="Helical" evidence="6">
    <location>
        <begin position="284"/>
        <end position="306"/>
    </location>
</feature>